<dbReference type="Gene3D" id="1.20.90.10">
    <property type="entry name" value="Phospholipase A2 domain"/>
    <property type="match status" value="1"/>
</dbReference>
<dbReference type="RefSeq" id="WP_358472968.1">
    <property type="nucleotide sequence ID" value="NZ_JBEZAE010000020.1"/>
</dbReference>
<gene>
    <name evidence="1" type="ORF">AB0A88_26400</name>
</gene>
<dbReference type="GO" id="GO:0004623">
    <property type="term" value="F:phospholipase A2 activity"/>
    <property type="evidence" value="ECO:0007669"/>
    <property type="project" value="UniProtKB-EC"/>
</dbReference>
<dbReference type="EMBL" id="JBEZAE010000020">
    <property type="protein sequence ID" value="MEU7073651.1"/>
    <property type="molecule type" value="Genomic_DNA"/>
</dbReference>
<keyword evidence="2" id="KW-1185">Reference proteome</keyword>
<name>A0ABV3CFT2_9ACTN</name>
<dbReference type="Pfam" id="PF09056">
    <property type="entry name" value="Phospholip_A2_3"/>
    <property type="match status" value="1"/>
</dbReference>
<comment type="caution">
    <text evidence="1">The sequence shown here is derived from an EMBL/GenBank/DDBJ whole genome shotgun (WGS) entry which is preliminary data.</text>
</comment>
<dbReference type="SUPFAM" id="SSF48619">
    <property type="entry name" value="Phospholipase A2, PLA2"/>
    <property type="match status" value="1"/>
</dbReference>
<dbReference type="EC" id="3.1.1.4" evidence="1"/>
<organism evidence="1 2">
    <name type="scientific">Streptomyces narbonensis</name>
    <dbReference type="NCBI Taxonomy" id="67333"/>
    <lineage>
        <taxon>Bacteria</taxon>
        <taxon>Bacillati</taxon>
        <taxon>Actinomycetota</taxon>
        <taxon>Actinomycetes</taxon>
        <taxon>Kitasatosporales</taxon>
        <taxon>Streptomycetaceae</taxon>
        <taxon>Streptomyces</taxon>
    </lineage>
</organism>
<accession>A0ABV3CFT2</accession>
<proteinExistence type="predicted"/>
<evidence type="ECO:0000313" key="1">
    <source>
        <dbReference type="EMBL" id="MEU7073651.1"/>
    </source>
</evidence>
<dbReference type="Proteomes" id="UP001551329">
    <property type="component" value="Unassembled WGS sequence"/>
</dbReference>
<evidence type="ECO:0000313" key="2">
    <source>
        <dbReference type="Proteomes" id="UP001551329"/>
    </source>
</evidence>
<protein>
    <submittedName>
        <fullName evidence="1">Phospholipase A2</fullName>
        <ecNumber evidence="1">3.1.1.4</ecNumber>
    </submittedName>
</protein>
<sequence length="163" mass="17569">MAPGPEEFLCPDVSLPLPYPGPCSTAGSWMLYASEGCSTKVAHHGWRNPSWKQLKSGTFVRGVDNDHCTTAPDRPLGYDFRAACDAHDYGYGYGYGTIGNSSKEHRYSLSPSKVAEVDALFWDMLYDRTCRGYVVKSPCRAAATALYGAVAVSARAKAGADAT</sequence>
<keyword evidence="1" id="KW-0378">Hydrolase</keyword>
<reference evidence="1 2" key="1">
    <citation type="submission" date="2024-06" db="EMBL/GenBank/DDBJ databases">
        <title>The Natural Products Discovery Center: Release of the First 8490 Sequenced Strains for Exploring Actinobacteria Biosynthetic Diversity.</title>
        <authorList>
            <person name="Kalkreuter E."/>
            <person name="Kautsar S.A."/>
            <person name="Yang D."/>
            <person name="Bader C.D."/>
            <person name="Teijaro C.N."/>
            <person name="Fluegel L."/>
            <person name="Davis C.M."/>
            <person name="Simpson J.R."/>
            <person name="Lauterbach L."/>
            <person name="Steele A.D."/>
            <person name="Gui C."/>
            <person name="Meng S."/>
            <person name="Li G."/>
            <person name="Viehrig K."/>
            <person name="Ye F."/>
            <person name="Su P."/>
            <person name="Kiefer A.F."/>
            <person name="Nichols A."/>
            <person name="Cepeda A.J."/>
            <person name="Yan W."/>
            <person name="Fan B."/>
            <person name="Jiang Y."/>
            <person name="Adhikari A."/>
            <person name="Zheng C.-J."/>
            <person name="Schuster L."/>
            <person name="Cowan T.M."/>
            <person name="Smanski M.J."/>
            <person name="Chevrette M.G."/>
            <person name="De Carvalho L.P.S."/>
            <person name="Shen B."/>
        </authorList>
    </citation>
    <scope>NUCLEOTIDE SEQUENCE [LARGE SCALE GENOMIC DNA]</scope>
    <source>
        <strain evidence="1 2">NPDC045974</strain>
    </source>
</reference>
<dbReference type="InterPro" id="IPR015141">
    <property type="entry name" value="PLipase_A2_prok/fun"/>
</dbReference>
<dbReference type="InterPro" id="IPR036444">
    <property type="entry name" value="PLipase_A2_dom_sf"/>
</dbReference>